<dbReference type="InterPro" id="IPR001091">
    <property type="entry name" value="RM_Methyltransferase"/>
</dbReference>
<dbReference type="Proteomes" id="UP001142648">
    <property type="component" value="Unassembled WGS sequence"/>
</dbReference>
<dbReference type="Gene3D" id="3.40.50.150">
    <property type="entry name" value="Vaccinia Virus protein VP39"/>
    <property type="match status" value="1"/>
</dbReference>
<comment type="similarity">
    <text evidence="4">Belongs to the N(4)/N(6)-methyltransferase family.</text>
</comment>
<evidence type="ECO:0000256" key="4">
    <source>
        <dbReference type="RuleBase" id="RU362026"/>
    </source>
</evidence>
<gene>
    <name evidence="6" type="ORF">N0B51_14635</name>
</gene>
<dbReference type="Gene3D" id="3.90.1530.10">
    <property type="entry name" value="Conserved hypothetical protein from pyrococcus furiosus pfu- 392566-001, ParB domain"/>
    <property type="match status" value="1"/>
</dbReference>
<protein>
    <recommendedName>
        <fullName evidence="4">Methyltransferase</fullName>
        <ecNumber evidence="4">2.1.1.-</ecNumber>
    </recommendedName>
</protein>
<organism evidence="6 7">
    <name type="scientific">Tsuneonella litorea</name>
    <dbReference type="NCBI Taxonomy" id="2976475"/>
    <lineage>
        <taxon>Bacteria</taxon>
        <taxon>Pseudomonadati</taxon>
        <taxon>Pseudomonadota</taxon>
        <taxon>Alphaproteobacteria</taxon>
        <taxon>Sphingomonadales</taxon>
        <taxon>Erythrobacteraceae</taxon>
        <taxon>Tsuneonella</taxon>
    </lineage>
</organism>
<dbReference type="PIRSF" id="PIRSF036758">
    <property type="entry name" value="Aden_M_ParB"/>
    <property type="match status" value="1"/>
</dbReference>
<dbReference type="GO" id="GO:0009007">
    <property type="term" value="F:site-specific DNA-methyltransferase (adenine-specific) activity"/>
    <property type="evidence" value="ECO:0007669"/>
    <property type="project" value="UniProtKB-EC"/>
</dbReference>
<dbReference type="PRINTS" id="PR00508">
    <property type="entry name" value="S21N4MTFRASE"/>
</dbReference>
<dbReference type="GO" id="GO:0003677">
    <property type="term" value="F:DNA binding"/>
    <property type="evidence" value="ECO:0007669"/>
    <property type="project" value="InterPro"/>
</dbReference>
<dbReference type="SUPFAM" id="SSF110849">
    <property type="entry name" value="ParB/Sulfiredoxin"/>
    <property type="match status" value="1"/>
</dbReference>
<comment type="caution">
    <text evidence="6">The sequence shown here is derived from an EMBL/GenBank/DDBJ whole genome shotgun (WGS) entry which is preliminary data.</text>
</comment>
<dbReference type="GO" id="GO:0008170">
    <property type="term" value="F:N-methyltransferase activity"/>
    <property type="evidence" value="ECO:0007669"/>
    <property type="project" value="InterPro"/>
</dbReference>
<dbReference type="GO" id="GO:0007059">
    <property type="term" value="P:chromosome segregation"/>
    <property type="evidence" value="ECO:0007669"/>
    <property type="project" value="TreeGrafter"/>
</dbReference>
<evidence type="ECO:0000259" key="5">
    <source>
        <dbReference type="SMART" id="SM00470"/>
    </source>
</evidence>
<proteinExistence type="inferred from homology"/>
<dbReference type="RefSeq" id="WP_259963336.1">
    <property type="nucleotide sequence ID" value="NZ_JAOAMV010000012.1"/>
</dbReference>
<name>A0A9X2W342_9SPHN</name>
<dbReference type="InterPro" id="IPR036086">
    <property type="entry name" value="ParB/Sulfiredoxin_sf"/>
</dbReference>
<dbReference type="InterPro" id="IPR015840">
    <property type="entry name" value="DNA_MeTrfase_ParB"/>
</dbReference>
<dbReference type="EC" id="2.1.1.-" evidence="4"/>
<evidence type="ECO:0000313" key="6">
    <source>
        <dbReference type="EMBL" id="MCT2560217.1"/>
    </source>
</evidence>
<dbReference type="SMART" id="SM00470">
    <property type="entry name" value="ParB"/>
    <property type="match status" value="1"/>
</dbReference>
<dbReference type="CDD" id="cd16403">
    <property type="entry name" value="ParB_N_like_MT"/>
    <property type="match status" value="1"/>
</dbReference>
<keyword evidence="7" id="KW-1185">Reference proteome</keyword>
<dbReference type="InterPro" id="IPR050336">
    <property type="entry name" value="Chromosome_partition/occlusion"/>
</dbReference>
<feature type="domain" description="ParB-like N-terminal" evidence="5">
    <location>
        <begin position="23"/>
        <end position="109"/>
    </location>
</feature>
<dbReference type="InterPro" id="IPR002941">
    <property type="entry name" value="DNA_methylase_N4/N6"/>
</dbReference>
<dbReference type="EMBL" id="JAOAMV010000012">
    <property type="protein sequence ID" value="MCT2560217.1"/>
    <property type="molecule type" value="Genomic_DNA"/>
</dbReference>
<dbReference type="Pfam" id="PF02195">
    <property type="entry name" value="ParB_N"/>
    <property type="match status" value="1"/>
</dbReference>
<accession>A0A9X2W342</accession>
<sequence>MPKHLQTTTALKPARGDIRLKLEYVPVDNIIVPERVLRPHKRRQIKQIARSITEHGFLVPLIVRKDKTLVTGHARLAAAKWLGLREVPVIPAEHLSDAELRLFAIADNKLAEGVEWDTRALAIEFEEIAILEPNIDLDRSAFSITERDIIIGQKLDDDLGDLDDTSAAENEPVTGPATARLGEVYLLGRHTVVCGDATDLAIIAKAVGDRKVRTVASDVPFNVKIDGHVSGTRRHSEFAMASGEMTKPQFTNFLASGIRAFQPHLLDGAVLYLFMDWRHIAELIAASEETDLAFLNLLVWAKTNAGLGSFYRSAHELIGVFKHGSGPHLNNVELGRHGRYRTNVLNYPGVNTFGRGRNKALKLHPTVKPTALMADLILDSSAEGDLILDPFGGSGTTLIAAERTGRSACLVEIDPRYVDVIIRRYEDATGVVAVLAETGEPFAELAHRRGEGEA</sequence>
<keyword evidence="1" id="KW-0489">Methyltransferase</keyword>
<dbReference type="PANTHER" id="PTHR33375:SF1">
    <property type="entry name" value="CHROMOSOME-PARTITIONING PROTEIN PARB-RELATED"/>
    <property type="match status" value="1"/>
</dbReference>
<dbReference type="GO" id="GO:0005694">
    <property type="term" value="C:chromosome"/>
    <property type="evidence" value="ECO:0007669"/>
    <property type="project" value="TreeGrafter"/>
</dbReference>
<evidence type="ECO:0000256" key="2">
    <source>
        <dbReference type="ARBA" id="ARBA00022679"/>
    </source>
</evidence>
<dbReference type="InterPro" id="IPR003115">
    <property type="entry name" value="ParB_N"/>
</dbReference>
<dbReference type="AlphaFoldDB" id="A0A9X2W342"/>
<dbReference type="InterPro" id="IPR029063">
    <property type="entry name" value="SAM-dependent_MTases_sf"/>
</dbReference>
<comment type="catalytic activity">
    <reaction evidence="3">
        <text>a 2'-deoxyadenosine in DNA + S-adenosyl-L-methionine = an N(6)-methyl-2'-deoxyadenosine in DNA + S-adenosyl-L-homocysteine + H(+)</text>
        <dbReference type="Rhea" id="RHEA:15197"/>
        <dbReference type="Rhea" id="RHEA-COMP:12418"/>
        <dbReference type="Rhea" id="RHEA-COMP:12419"/>
        <dbReference type="ChEBI" id="CHEBI:15378"/>
        <dbReference type="ChEBI" id="CHEBI:57856"/>
        <dbReference type="ChEBI" id="CHEBI:59789"/>
        <dbReference type="ChEBI" id="CHEBI:90615"/>
        <dbReference type="ChEBI" id="CHEBI:90616"/>
        <dbReference type="EC" id="2.1.1.72"/>
    </reaction>
</comment>
<reference evidence="6" key="1">
    <citation type="submission" date="2022-09" db="EMBL/GenBank/DDBJ databases">
        <title>The genome sequence of Tsuneonella sp. YG55.</title>
        <authorList>
            <person name="Liu Y."/>
        </authorList>
    </citation>
    <scope>NUCLEOTIDE SEQUENCE</scope>
    <source>
        <strain evidence="6">YG55</strain>
    </source>
</reference>
<evidence type="ECO:0000313" key="7">
    <source>
        <dbReference type="Proteomes" id="UP001142648"/>
    </source>
</evidence>
<dbReference type="Pfam" id="PF01555">
    <property type="entry name" value="N6_N4_Mtase"/>
    <property type="match status" value="1"/>
</dbReference>
<dbReference type="PANTHER" id="PTHR33375">
    <property type="entry name" value="CHROMOSOME-PARTITIONING PROTEIN PARB-RELATED"/>
    <property type="match status" value="1"/>
</dbReference>
<dbReference type="SUPFAM" id="SSF53335">
    <property type="entry name" value="S-adenosyl-L-methionine-dependent methyltransferases"/>
    <property type="match status" value="1"/>
</dbReference>
<evidence type="ECO:0000256" key="1">
    <source>
        <dbReference type="ARBA" id="ARBA00022603"/>
    </source>
</evidence>
<dbReference type="GO" id="GO:0032259">
    <property type="term" value="P:methylation"/>
    <property type="evidence" value="ECO:0007669"/>
    <property type="project" value="UniProtKB-KW"/>
</dbReference>
<keyword evidence="2" id="KW-0808">Transferase</keyword>
<evidence type="ECO:0000256" key="3">
    <source>
        <dbReference type="ARBA" id="ARBA00047942"/>
    </source>
</evidence>